<evidence type="ECO:0008006" key="4">
    <source>
        <dbReference type="Google" id="ProtNLM"/>
    </source>
</evidence>
<evidence type="ECO:0000313" key="2">
    <source>
        <dbReference type="EMBL" id="EST23841.1"/>
    </source>
</evidence>
<evidence type="ECO:0000313" key="3">
    <source>
        <dbReference type="Proteomes" id="UP000017984"/>
    </source>
</evidence>
<gene>
    <name evidence="2" type="ORF">M878_32235</name>
</gene>
<feature type="chain" id="PRO_5004749297" description="Peptidase inhibitor family I36" evidence="1">
    <location>
        <begin position="23"/>
        <end position="127"/>
    </location>
</feature>
<dbReference type="RefSeq" id="WP_023551143.1">
    <property type="nucleotide sequence ID" value="NZ_CM002285.1"/>
</dbReference>
<comment type="caution">
    <text evidence="2">The sequence shown here is derived from an EMBL/GenBank/DDBJ whole genome shotgun (WGS) entry which is preliminary data.</text>
</comment>
<reference evidence="2 3" key="1">
    <citation type="journal article" date="2014" name="Genome Announc.">
        <title>Draft Genome Sequence of Streptomyces roseochromogenes subsp. oscitans DS 12.976, Producer of the Aminocoumarin Antibiotic Clorobiocin.</title>
        <authorList>
            <person name="Ruckert C."/>
            <person name="Kalinowski J."/>
            <person name="Heide L."/>
            <person name="Apel A.K."/>
        </authorList>
    </citation>
    <scope>NUCLEOTIDE SEQUENCE [LARGE SCALE GENOMIC DNA]</scope>
    <source>
        <strain evidence="2 3">DS 12.976</strain>
    </source>
</reference>
<feature type="signal peptide" evidence="1">
    <location>
        <begin position="1"/>
        <end position="22"/>
    </location>
</feature>
<dbReference type="AlphaFoldDB" id="V6JXH3"/>
<name>V6JXH3_STRRC</name>
<keyword evidence="1" id="KW-0732">Signal</keyword>
<dbReference type="Pfam" id="PF03995">
    <property type="entry name" value="Inhibitor_I36"/>
    <property type="match status" value="1"/>
</dbReference>
<proteinExistence type="predicted"/>
<dbReference type="STRING" id="1352936.M878_32235"/>
<organism evidence="2 3">
    <name type="scientific">Streptomyces roseochromogenus subsp. oscitans DS 12.976</name>
    <dbReference type="NCBI Taxonomy" id="1352936"/>
    <lineage>
        <taxon>Bacteria</taxon>
        <taxon>Bacillati</taxon>
        <taxon>Actinomycetota</taxon>
        <taxon>Actinomycetes</taxon>
        <taxon>Kitasatosporales</taxon>
        <taxon>Streptomycetaceae</taxon>
        <taxon>Streptomyces</taxon>
    </lineage>
</organism>
<dbReference type="PATRIC" id="fig|1352936.5.peg.6714"/>
<sequence>MARRLFAALAVAAGLAATTAVAAPAAQASAPSDCPSTALCAYWGANFTNGSGHPVEKVYQDNDDLTMYPNFYYSQGGSLYNHGASCNVTVYTATNGGGTPYNLNRGTGWANIGSNLPHIESNRWCLY</sequence>
<dbReference type="EMBL" id="AWQX01000275">
    <property type="protein sequence ID" value="EST23841.1"/>
    <property type="molecule type" value="Genomic_DNA"/>
</dbReference>
<keyword evidence="3" id="KW-1185">Reference proteome</keyword>
<dbReference type="HOGENOM" id="CLU_144215_0_0_11"/>
<protein>
    <recommendedName>
        <fullName evidence="4">Peptidase inhibitor family I36</fullName>
    </recommendedName>
</protein>
<dbReference type="Proteomes" id="UP000017984">
    <property type="component" value="Chromosome"/>
</dbReference>
<accession>V6JXH3</accession>
<evidence type="ECO:0000256" key="1">
    <source>
        <dbReference type="SAM" id="SignalP"/>
    </source>
</evidence>
<dbReference type="OrthoDB" id="4274714at2"/>